<dbReference type="InterPro" id="IPR011011">
    <property type="entry name" value="Znf_FYVE_PHD"/>
</dbReference>
<keyword evidence="6" id="KW-0238">DNA-binding</keyword>
<evidence type="ECO:0000313" key="7">
    <source>
        <dbReference type="Proteomes" id="UP000634136"/>
    </source>
</evidence>
<feature type="compositionally biased region" description="Basic and acidic residues" evidence="4">
    <location>
        <begin position="1"/>
        <end position="17"/>
    </location>
</feature>
<dbReference type="OrthoDB" id="608866at2759"/>
<evidence type="ECO:0000313" key="6">
    <source>
        <dbReference type="EMBL" id="KAF7833290.1"/>
    </source>
</evidence>
<protein>
    <submittedName>
        <fullName evidence="6">Myb-like DNA-binding domain protein</fullName>
    </submittedName>
</protein>
<keyword evidence="7" id="KW-1185">Reference proteome</keyword>
<feature type="compositionally biased region" description="Basic residues" evidence="4">
    <location>
        <begin position="246"/>
        <end position="256"/>
    </location>
</feature>
<feature type="region of interest" description="Disordered" evidence="4">
    <location>
        <begin position="222"/>
        <end position="286"/>
    </location>
</feature>
<dbReference type="SMART" id="SM00717">
    <property type="entry name" value="SANT"/>
    <property type="match status" value="1"/>
</dbReference>
<dbReference type="InterPro" id="IPR009057">
    <property type="entry name" value="Homeodomain-like_sf"/>
</dbReference>
<dbReference type="EMBL" id="JAAIUW010000005">
    <property type="protein sequence ID" value="KAF7833290.1"/>
    <property type="molecule type" value="Genomic_DNA"/>
</dbReference>
<evidence type="ECO:0000259" key="5">
    <source>
        <dbReference type="PROSITE" id="PS50090"/>
    </source>
</evidence>
<dbReference type="SUPFAM" id="SSF46689">
    <property type="entry name" value="Homeodomain-like"/>
    <property type="match status" value="1"/>
</dbReference>
<accession>A0A834WVY0</accession>
<organism evidence="6 7">
    <name type="scientific">Senna tora</name>
    <dbReference type="NCBI Taxonomy" id="362788"/>
    <lineage>
        <taxon>Eukaryota</taxon>
        <taxon>Viridiplantae</taxon>
        <taxon>Streptophyta</taxon>
        <taxon>Embryophyta</taxon>
        <taxon>Tracheophyta</taxon>
        <taxon>Spermatophyta</taxon>
        <taxon>Magnoliopsida</taxon>
        <taxon>eudicotyledons</taxon>
        <taxon>Gunneridae</taxon>
        <taxon>Pentapetalae</taxon>
        <taxon>rosids</taxon>
        <taxon>fabids</taxon>
        <taxon>Fabales</taxon>
        <taxon>Fabaceae</taxon>
        <taxon>Caesalpinioideae</taxon>
        <taxon>Cassia clade</taxon>
        <taxon>Senna</taxon>
    </lineage>
</organism>
<evidence type="ECO:0000256" key="4">
    <source>
        <dbReference type="SAM" id="MobiDB-lite"/>
    </source>
</evidence>
<feature type="domain" description="Myb-like" evidence="5">
    <location>
        <begin position="312"/>
        <end position="373"/>
    </location>
</feature>
<keyword evidence="2" id="KW-0863">Zinc-finger</keyword>
<feature type="compositionally biased region" description="Polar residues" evidence="4">
    <location>
        <begin position="43"/>
        <end position="52"/>
    </location>
</feature>
<dbReference type="InterPro" id="IPR013083">
    <property type="entry name" value="Znf_RING/FYVE/PHD"/>
</dbReference>
<feature type="compositionally biased region" description="Polar residues" evidence="4">
    <location>
        <begin position="229"/>
        <end position="244"/>
    </location>
</feature>
<dbReference type="PANTHER" id="PTHR47863:SF5">
    <property type="entry name" value="HOMEODOMAIN-LIKE PROTEIN WITH RING_FYVE_PHD-TYPE ZINC FINGER DOMAIN-CONTAINING PROTEIN-RELATED"/>
    <property type="match status" value="1"/>
</dbReference>
<sequence>MKRKSLHGDRAAPESSRKPYLSTTVRAIPLHVTTQDKDHAGVSKTSTEGNHVQRNVREVSPKDNVDNGIDEGGNRSPLDSLGHEYICVGLLDRKICISCNEGGEVLVCSERDCPVVLHAKCIRCEPKFDDRGNFYCSYCWFKRALVEVQELRNKALIAKKNLLNFLDKNVIASNKLAQKFEEAKRKEPKELSNGSCRGAQESVAISEDNECRMRDREKVLQNELEVPEISSSVSETNDSGSEAQSVKKKRIKHRAQKYPQRDSSVSKSLPLNRNTEGQNVCHQNEEVTSSRTLRQALVPFKQGCSKELTTPTGYRRRLRWTAEEEKVLKEGVLRFSAENYHQIPWRKILEFGCHVFDDTRTPGDLKDKWRNVIAKEVVLGF</sequence>
<evidence type="ECO:0000256" key="3">
    <source>
        <dbReference type="ARBA" id="ARBA00022833"/>
    </source>
</evidence>
<evidence type="ECO:0000256" key="2">
    <source>
        <dbReference type="ARBA" id="ARBA00022771"/>
    </source>
</evidence>
<feature type="compositionally biased region" description="Polar residues" evidence="4">
    <location>
        <begin position="261"/>
        <end position="286"/>
    </location>
</feature>
<proteinExistence type="predicted"/>
<dbReference type="GO" id="GO:0003677">
    <property type="term" value="F:DNA binding"/>
    <property type="evidence" value="ECO:0007669"/>
    <property type="project" value="UniProtKB-KW"/>
</dbReference>
<dbReference type="PANTHER" id="PTHR47863">
    <property type="entry name" value="RING/FYVE/PHD ZINC FINGER SUPERFAMILY PROTEIN"/>
    <property type="match status" value="1"/>
</dbReference>
<keyword evidence="1" id="KW-0479">Metal-binding</keyword>
<evidence type="ECO:0000256" key="1">
    <source>
        <dbReference type="ARBA" id="ARBA00022723"/>
    </source>
</evidence>
<dbReference type="GO" id="GO:0008270">
    <property type="term" value="F:zinc ion binding"/>
    <property type="evidence" value="ECO:0007669"/>
    <property type="project" value="UniProtKB-KW"/>
</dbReference>
<reference evidence="6" key="1">
    <citation type="submission" date="2020-09" db="EMBL/GenBank/DDBJ databases">
        <title>Genome-Enabled Discovery of Anthraquinone Biosynthesis in Senna tora.</title>
        <authorList>
            <person name="Kang S.-H."/>
            <person name="Pandey R.P."/>
            <person name="Lee C.-M."/>
            <person name="Sim J.-S."/>
            <person name="Jeong J.-T."/>
            <person name="Choi B.-S."/>
            <person name="Jung M."/>
            <person name="Ginzburg D."/>
            <person name="Zhao K."/>
            <person name="Won S.Y."/>
            <person name="Oh T.-J."/>
            <person name="Yu Y."/>
            <person name="Kim N.-H."/>
            <person name="Lee O.R."/>
            <person name="Lee T.-H."/>
            <person name="Bashyal P."/>
            <person name="Kim T.-S."/>
            <person name="Lee W.-H."/>
            <person name="Kawkins C."/>
            <person name="Kim C.-K."/>
            <person name="Kim J.S."/>
            <person name="Ahn B.O."/>
            <person name="Rhee S.Y."/>
            <person name="Sohng J.K."/>
        </authorList>
    </citation>
    <scope>NUCLEOTIDE SEQUENCE</scope>
    <source>
        <tissue evidence="6">Leaf</tissue>
    </source>
</reference>
<dbReference type="Gene3D" id="3.30.40.10">
    <property type="entry name" value="Zinc/RING finger domain, C3HC4 (zinc finger)"/>
    <property type="match status" value="1"/>
</dbReference>
<dbReference type="Gene3D" id="1.10.10.60">
    <property type="entry name" value="Homeodomain-like"/>
    <property type="match status" value="1"/>
</dbReference>
<dbReference type="CDD" id="cd11660">
    <property type="entry name" value="SANT_TRF"/>
    <property type="match status" value="1"/>
</dbReference>
<dbReference type="PROSITE" id="PS50090">
    <property type="entry name" value="MYB_LIKE"/>
    <property type="match status" value="1"/>
</dbReference>
<dbReference type="InterPro" id="IPR019786">
    <property type="entry name" value="Zinc_finger_PHD-type_CS"/>
</dbReference>
<comment type="caution">
    <text evidence="6">The sequence shown here is derived from an EMBL/GenBank/DDBJ whole genome shotgun (WGS) entry which is preliminary data.</text>
</comment>
<dbReference type="Proteomes" id="UP000634136">
    <property type="component" value="Unassembled WGS sequence"/>
</dbReference>
<keyword evidence="3" id="KW-0862">Zinc</keyword>
<gene>
    <name evidence="6" type="ORF">G2W53_015623</name>
</gene>
<dbReference type="PROSITE" id="PS01359">
    <property type="entry name" value="ZF_PHD_1"/>
    <property type="match status" value="1"/>
</dbReference>
<dbReference type="SUPFAM" id="SSF57903">
    <property type="entry name" value="FYVE/PHD zinc finger"/>
    <property type="match status" value="1"/>
</dbReference>
<name>A0A834WVY0_9FABA</name>
<feature type="region of interest" description="Disordered" evidence="4">
    <location>
        <begin position="1"/>
        <end position="52"/>
    </location>
</feature>
<dbReference type="InterPro" id="IPR001005">
    <property type="entry name" value="SANT/Myb"/>
</dbReference>
<dbReference type="AlphaFoldDB" id="A0A834WVY0"/>